<keyword evidence="1" id="KW-0812">Transmembrane</keyword>
<organism evidence="2 3">
    <name type="scientific">Skermanella stibiiresistens SB22</name>
    <dbReference type="NCBI Taxonomy" id="1385369"/>
    <lineage>
        <taxon>Bacteria</taxon>
        <taxon>Pseudomonadati</taxon>
        <taxon>Pseudomonadota</taxon>
        <taxon>Alphaproteobacteria</taxon>
        <taxon>Rhodospirillales</taxon>
        <taxon>Azospirillaceae</taxon>
        <taxon>Skermanella</taxon>
    </lineage>
</organism>
<protein>
    <submittedName>
        <fullName evidence="2">Uncharacterized protein</fullName>
    </submittedName>
</protein>
<dbReference type="AlphaFoldDB" id="W9GSR5"/>
<evidence type="ECO:0000256" key="1">
    <source>
        <dbReference type="SAM" id="Phobius"/>
    </source>
</evidence>
<keyword evidence="1" id="KW-1133">Transmembrane helix</keyword>
<reference evidence="2 3" key="1">
    <citation type="submission" date="2013-08" db="EMBL/GenBank/DDBJ databases">
        <title>The genome sequence of Skermanella stibiiresistens.</title>
        <authorList>
            <person name="Zhu W."/>
            <person name="Wang G."/>
        </authorList>
    </citation>
    <scope>NUCLEOTIDE SEQUENCE [LARGE SCALE GENOMIC DNA]</scope>
    <source>
        <strain evidence="2 3">SB22</strain>
    </source>
</reference>
<feature type="transmembrane region" description="Helical" evidence="1">
    <location>
        <begin position="6"/>
        <end position="26"/>
    </location>
</feature>
<evidence type="ECO:0000313" key="2">
    <source>
        <dbReference type="EMBL" id="EWY36935.1"/>
    </source>
</evidence>
<keyword evidence="3" id="KW-1185">Reference proteome</keyword>
<keyword evidence="1" id="KW-0472">Membrane</keyword>
<gene>
    <name evidence="2" type="ORF">N825_22755</name>
</gene>
<accession>W9GSR5</accession>
<dbReference type="STRING" id="1385369.N825_22755"/>
<dbReference type="Proteomes" id="UP000019486">
    <property type="component" value="Unassembled WGS sequence"/>
</dbReference>
<sequence>MAPGFLSPAFLAGVGVWYLGMLDITLPFDGFA</sequence>
<evidence type="ECO:0000313" key="3">
    <source>
        <dbReference type="Proteomes" id="UP000019486"/>
    </source>
</evidence>
<name>W9GSR5_9PROT</name>
<dbReference type="EMBL" id="AVFL01000033">
    <property type="protein sequence ID" value="EWY36935.1"/>
    <property type="molecule type" value="Genomic_DNA"/>
</dbReference>
<comment type="caution">
    <text evidence="2">The sequence shown here is derived from an EMBL/GenBank/DDBJ whole genome shotgun (WGS) entry which is preliminary data.</text>
</comment>
<proteinExistence type="predicted"/>